<dbReference type="SUPFAM" id="SSF53474">
    <property type="entry name" value="alpha/beta-Hydrolases"/>
    <property type="match status" value="1"/>
</dbReference>
<dbReference type="Proteomes" id="UP001299608">
    <property type="component" value="Unassembled WGS sequence"/>
</dbReference>
<dbReference type="PANTHER" id="PTHR48081:SF8">
    <property type="entry name" value="ALPHA_BETA HYDROLASE FOLD-3 DOMAIN-CONTAINING PROTEIN-RELATED"/>
    <property type="match status" value="1"/>
</dbReference>
<dbReference type="EMBL" id="JAKNGE010000044">
    <property type="protein sequence ID" value="MCG4748825.1"/>
    <property type="molecule type" value="Genomic_DNA"/>
</dbReference>
<evidence type="ECO:0000313" key="8">
    <source>
        <dbReference type="Proteomes" id="UP001299608"/>
    </source>
</evidence>
<protein>
    <submittedName>
        <fullName evidence="5">Alpha/beta hydrolase</fullName>
    </submittedName>
</protein>
<evidence type="ECO:0000256" key="2">
    <source>
        <dbReference type="ARBA" id="ARBA00022801"/>
    </source>
</evidence>
<evidence type="ECO:0000313" key="6">
    <source>
        <dbReference type="EMBL" id="NSJ51516.1"/>
    </source>
</evidence>
<comment type="similarity">
    <text evidence="1">Belongs to the 'GDXG' lipolytic enzyme family.</text>
</comment>
<gene>
    <name evidence="6" type="ORF">G5B36_22790</name>
    <name evidence="5" type="ORF">L0N08_25750</name>
</gene>
<comment type="caution">
    <text evidence="5">The sequence shown here is derived from an EMBL/GenBank/DDBJ whole genome shotgun (WGS) entry which is preliminary data.</text>
</comment>
<dbReference type="Pfam" id="PF07859">
    <property type="entry name" value="Abhydrolase_3"/>
    <property type="match status" value="1"/>
</dbReference>
<accession>A0AAX1SFW3</accession>
<dbReference type="AlphaFoldDB" id="A0AAX1SFW3"/>
<name>A0AAX1SFW3_9FIRM</name>
<dbReference type="PROSITE" id="PS01174">
    <property type="entry name" value="LIPASE_GDXG_SER"/>
    <property type="match status" value="1"/>
</dbReference>
<reference evidence="6" key="2">
    <citation type="submission" date="2020-02" db="EMBL/GenBank/DDBJ databases">
        <authorList>
            <person name="Littmann E."/>
            <person name="Sorbara M."/>
        </authorList>
    </citation>
    <scope>NUCLEOTIDE SEQUENCE</scope>
    <source>
        <strain evidence="6">MSK.1.17</strain>
    </source>
</reference>
<evidence type="ECO:0000256" key="3">
    <source>
        <dbReference type="PROSITE-ProRule" id="PRU10038"/>
    </source>
</evidence>
<evidence type="ECO:0000313" key="5">
    <source>
        <dbReference type="EMBL" id="MCG4748825.1"/>
    </source>
</evidence>
<dbReference type="GO" id="GO:0016787">
    <property type="term" value="F:hydrolase activity"/>
    <property type="evidence" value="ECO:0007669"/>
    <property type="project" value="UniProtKB-KW"/>
</dbReference>
<dbReference type="InterPro" id="IPR050300">
    <property type="entry name" value="GDXG_lipolytic_enzyme"/>
</dbReference>
<evidence type="ECO:0000259" key="4">
    <source>
        <dbReference type="Pfam" id="PF07859"/>
    </source>
</evidence>
<keyword evidence="2 5" id="KW-0378">Hydrolase</keyword>
<proteinExistence type="inferred from homology"/>
<dbReference type="Gene3D" id="3.40.50.1820">
    <property type="entry name" value="alpha/beta hydrolase"/>
    <property type="match status" value="1"/>
</dbReference>
<reference evidence="5" key="3">
    <citation type="submission" date="2022-01" db="EMBL/GenBank/DDBJ databases">
        <title>Collection of gut derived symbiotic bacterial strains cultured from healthy donors.</title>
        <authorList>
            <person name="Lin H."/>
            <person name="Kohout C."/>
            <person name="Waligurski E."/>
            <person name="Pamer E.G."/>
        </authorList>
    </citation>
    <scope>NUCLEOTIDE SEQUENCE</scope>
    <source>
        <strain evidence="5">DFI.6.55</strain>
    </source>
</reference>
<dbReference type="InterPro" id="IPR033140">
    <property type="entry name" value="Lipase_GDXG_put_SER_AS"/>
</dbReference>
<dbReference type="PANTHER" id="PTHR48081">
    <property type="entry name" value="AB HYDROLASE SUPERFAMILY PROTEIN C4A8.06C"/>
    <property type="match status" value="1"/>
</dbReference>
<dbReference type="Proteomes" id="UP000669239">
    <property type="component" value="Unassembled WGS sequence"/>
</dbReference>
<sequence length="321" mass="36181">MRNKKVSIRGGLMRDMIHDIMETSLGKPIQTGEFRKNPVEPAWVCPSGYEYEIIENGPFKMEFLKPEGVVTGRAVLQLHGGGYIGPMKNIYRKFAVRYSRLSFGGDVLTADYRVAPEYPYPAALEDALHAYQWLVKEKRYRPGQIVIAGDSAGGGLALALCLYLRDHGLPQPAGLVLMSPWADVTCSGDSYDFNFEKDPLFGNSRETMLYNSPYIGDADPRDPYLSPVFGDFRGLPAMLLQAGSHEMLLSDTLAAAENARQAGVRRRVSVYEGMFHVFQMSMDLIPESREAWDEVARFMQIVFRIDRRPEGRVVRKVKRGR</sequence>
<organism evidence="5 8">
    <name type="scientific">Enterocloster aldenensis</name>
    <dbReference type="NCBI Taxonomy" id="358742"/>
    <lineage>
        <taxon>Bacteria</taxon>
        <taxon>Bacillati</taxon>
        <taxon>Bacillota</taxon>
        <taxon>Clostridia</taxon>
        <taxon>Lachnospirales</taxon>
        <taxon>Lachnospiraceae</taxon>
        <taxon>Enterocloster</taxon>
    </lineage>
</organism>
<evidence type="ECO:0000256" key="1">
    <source>
        <dbReference type="ARBA" id="ARBA00010515"/>
    </source>
</evidence>
<evidence type="ECO:0000313" key="7">
    <source>
        <dbReference type="Proteomes" id="UP000669239"/>
    </source>
</evidence>
<dbReference type="InterPro" id="IPR013094">
    <property type="entry name" value="AB_hydrolase_3"/>
</dbReference>
<feature type="domain" description="Alpha/beta hydrolase fold-3" evidence="4">
    <location>
        <begin position="75"/>
        <end position="279"/>
    </location>
</feature>
<dbReference type="EMBL" id="JAAITT010000042">
    <property type="protein sequence ID" value="NSJ51516.1"/>
    <property type="molecule type" value="Genomic_DNA"/>
</dbReference>
<reference evidence="6 7" key="1">
    <citation type="journal article" date="2020" name="Cell Host Microbe">
        <title>Functional and Genomic Variation between Human-Derived Isolates of Lachnospiraceae Reveals Inter- and Intra-Species Diversity.</title>
        <authorList>
            <person name="Sorbara M.T."/>
            <person name="Littmann E.R."/>
            <person name="Fontana E."/>
            <person name="Moody T.U."/>
            <person name="Kohout C.E."/>
            <person name="Gjonbalaj M."/>
            <person name="Eaton V."/>
            <person name="Seok R."/>
            <person name="Leiner I.M."/>
            <person name="Pamer E.G."/>
        </authorList>
    </citation>
    <scope>NUCLEOTIDE SEQUENCE [LARGE SCALE GENOMIC DNA]</scope>
    <source>
        <strain evidence="6 7">MSK.1.17</strain>
    </source>
</reference>
<dbReference type="RefSeq" id="WP_117561057.1">
    <property type="nucleotide sequence ID" value="NZ_JAAITT010000042.1"/>
</dbReference>
<keyword evidence="7" id="KW-1185">Reference proteome</keyword>
<feature type="active site" evidence="3">
    <location>
        <position position="151"/>
    </location>
</feature>
<dbReference type="InterPro" id="IPR029058">
    <property type="entry name" value="AB_hydrolase_fold"/>
</dbReference>